<gene>
    <name evidence="1" type="ORF">GFSPODELE1_LOCUS4041</name>
</gene>
<evidence type="ECO:0000313" key="2">
    <source>
        <dbReference type="Proteomes" id="UP001497453"/>
    </source>
</evidence>
<organism evidence="1 2">
    <name type="scientific">Somion occarium</name>
    <dbReference type="NCBI Taxonomy" id="3059160"/>
    <lineage>
        <taxon>Eukaryota</taxon>
        <taxon>Fungi</taxon>
        <taxon>Dikarya</taxon>
        <taxon>Basidiomycota</taxon>
        <taxon>Agaricomycotina</taxon>
        <taxon>Agaricomycetes</taxon>
        <taxon>Polyporales</taxon>
        <taxon>Cerrenaceae</taxon>
        <taxon>Somion</taxon>
    </lineage>
</organism>
<proteinExistence type="predicted"/>
<sequence>MPAGRVQVRVYQRLYSCRNGERLGYISSLFEGRRQTTRKQRDLFFCCITDLKEKWRPSLASARHGPREIIFRGCLRHTAGAYFYFPFISPAYGLNCP</sequence>
<dbReference type="EMBL" id="OZ037945">
    <property type="protein sequence ID" value="CAL1702432.1"/>
    <property type="molecule type" value="Genomic_DNA"/>
</dbReference>
<dbReference type="Proteomes" id="UP001497453">
    <property type="component" value="Chromosome 2"/>
</dbReference>
<protein>
    <submittedName>
        <fullName evidence="1">Uncharacterized protein</fullName>
    </submittedName>
</protein>
<accession>A0ABP1D7F4</accession>
<name>A0ABP1D7F4_9APHY</name>
<keyword evidence="2" id="KW-1185">Reference proteome</keyword>
<evidence type="ECO:0000313" key="1">
    <source>
        <dbReference type="EMBL" id="CAL1702432.1"/>
    </source>
</evidence>
<reference evidence="2" key="1">
    <citation type="submission" date="2024-04" db="EMBL/GenBank/DDBJ databases">
        <authorList>
            <person name="Shaw F."/>
            <person name="Minotto A."/>
        </authorList>
    </citation>
    <scope>NUCLEOTIDE SEQUENCE [LARGE SCALE GENOMIC DNA]</scope>
</reference>